<comment type="caution">
    <text evidence="2">The sequence shown here is derived from an EMBL/GenBank/DDBJ whole genome shotgun (WGS) entry which is preliminary data.</text>
</comment>
<evidence type="ECO:0008006" key="4">
    <source>
        <dbReference type="Google" id="ProtNLM"/>
    </source>
</evidence>
<name>A0A1Q8RTW5_9PEZI</name>
<dbReference type="InterPro" id="IPR039634">
    <property type="entry name" value="Bul1-like"/>
</dbReference>
<dbReference type="PANTHER" id="PTHR31904">
    <property type="entry name" value="BYPASS OF STOP CODON PROTEIN 5-RELATED"/>
    <property type="match status" value="1"/>
</dbReference>
<organism evidence="2 3">
    <name type="scientific">Colletotrichum chlorophyti</name>
    <dbReference type="NCBI Taxonomy" id="708187"/>
    <lineage>
        <taxon>Eukaryota</taxon>
        <taxon>Fungi</taxon>
        <taxon>Dikarya</taxon>
        <taxon>Ascomycota</taxon>
        <taxon>Pezizomycotina</taxon>
        <taxon>Sordariomycetes</taxon>
        <taxon>Hypocreomycetidae</taxon>
        <taxon>Glomerellales</taxon>
        <taxon>Glomerellaceae</taxon>
        <taxon>Colletotrichum</taxon>
    </lineage>
</organism>
<gene>
    <name evidence="2" type="ORF">CCHL11_00397</name>
</gene>
<dbReference type="InterPro" id="IPR014752">
    <property type="entry name" value="Arrestin-like_C"/>
</dbReference>
<feature type="region of interest" description="Disordered" evidence="1">
    <location>
        <begin position="336"/>
        <end position="371"/>
    </location>
</feature>
<dbReference type="Proteomes" id="UP000186583">
    <property type="component" value="Unassembled WGS sequence"/>
</dbReference>
<sequence length="494" mass="54115">MSSHSDMSSVVTFARQPASRKQSVEVNIHGHYNSKVYTSGDAISGEAIITPGHDSRFDYVQIILIGISRTRLDAVQVPQISSHTFLKLDMPIPDSAYPVPRIFEAGRTYTIPFNFVIPHQLTISACAHKAQSDYIHDYHMRLPPTMGGWEKDDMAPDMAQVQYAIKARVVRQDELGGKPSKVMENTQLLKVLPASPEDPPLNITKLDKGYALSKTKAIRKNLFSSKQGHITAAAAQPGAIHLSADGRESSEGSVLVNLNFDPASPDVPPPKVSSVSAKLQAQTWYGATPMTKLPNMGDSQAAYAMAQQLTYTTSVSLLSATVNNVNWRQQLISSNRRDSGYSSDGLRDSTHSDSDNQRQGQRRRSSKDRTSPVFHAAALQIPFKLPTSRKTFIPTFHACLISRTYTLQLAIVVGDTKINLAIPLQVAIEPASQKDSAGMGLPSFDAAMAQREEAEADEYFRPRLLQQPAPEFQGNAVLPSYGDLSMRRPAVQAA</sequence>
<evidence type="ECO:0000313" key="3">
    <source>
        <dbReference type="Proteomes" id="UP000186583"/>
    </source>
</evidence>
<dbReference type="Gene3D" id="2.60.40.640">
    <property type="match status" value="1"/>
</dbReference>
<evidence type="ECO:0000256" key="1">
    <source>
        <dbReference type="SAM" id="MobiDB-lite"/>
    </source>
</evidence>
<dbReference type="PANTHER" id="PTHR31904:SF1">
    <property type="entry name" value="BYPASS OF STOP CODON PROTEIN 5-RELATED"/>
    <property type="match status" value="1"/>
</dbReference>
<accession>A0A1Q8RTW5</accession>
<dbReference type="STRING" id="708187.A0A1Q8RTW5"/>
<keyword evidence="3" id="KW-1185">Reference proteome</keyword>
<reference evidence="2 3" key="1">
    <citation type="submission" date="2016-11" db="EMBL/GenBank/DDBJ databases">
        <title>Draft Genome Assembly of Colletotrichum chlorophyti a pathogen of herbaceous plants.</title>
        <authorList>
            <person name="Gan P."/>
            <person name="Narusaka M."/>
            <person name="Tsushima A."/>
            <person name="Narusaka Y."/>
            <person name="Takano Y."/>
            <person name="Shirasu K."/>
        </authorList>
    </citation>
    <scope>NUCLEOTIDE SEQUENCE [LARGE SCALE GENOMIC DNA]</scope>
    <source>
        <strain evidence="2 3">NTL11</strain>
    </source>
</reference>
<protein>
    <recommendedName>
        <fullName evidence="4">Arrestin</fullName>
    </recommendedName>
</protein>
<dbReference type="OrthoDB" id="2283785at2759"/>
<feature type="compositionally biased region" description="Basic and acidic residues" evidence="1">
    <location>
        <begin position="336"/>
        <end position="356"/>
    </location>
</feature>
<proteinExistence type="predicted"/>
<evidence type="ECO:0000313" key="2">
    <source>
        <dbReference type="EMBL" id="OLN87832.1"/>
    </source>
</evidence>
<dbReference type="EMBL" id="MPGH01000088">
    <property type="protein sequence ID" value="OLN87832.1"/>
    <property type="molecule type" value="Genomic_DNA"/>
</dbReference>
<dbReference type="AlphaFoldDB" id="A0A1Q8RTW5"/>